<dbReference type="InterPro" id="IPR037293">
    <property type="entry name" value="Gal_Oxidase_central_sf"/>
</dbReference>
<feature type="domain" description="Glyoxal oxidase N-terminal" evidence="3">
    <location>
        <begin position="62"/>
        <end position="448"/>
    </location>
</feature>
<keyword evidence="1" id="KW-0732">Signal</keyword>
<proteinExistence type="predicted"/>
<reference evidence="5" key="1">
    <citation type="submission" date="2021-08" db="EMBL/GenBank/DDBJ databases">
        <title>WGS assembly of Ceratopteris richardii.</title>
        <authorList>
            <person name="Marchant D.B."/>
            <person name="Chen G."/>
            <person name="Jenkins J."/>
            <person name="Shu S."/>
            <person name="Leebens-Mack J."/>
            <person name="Grimwood J."/>
            <person name="Schmutz J."/>
            <person name="Soltis P."/>
            <person name="Soltis D."/>
            <person name="Chen Z.-H."/>
        </authorList>
    </citation>
    <scope>NUCLEOTIDE SEQUENCE</scope>
    <source>
        <strain evidence="5">Whitten #5841</strain>
        <tissue evidence="5">Leaf</tissue>
    </source>
</reference>
<keyword evidence="2" id="KW-0812">Transmembrane</keyword>
<dbReference type="EMBL" id="CM035436">
    <property type="protein sequence ID" value="KAH7287936.1"/>
    <property type="molecule type" value="Genomic_DNA"/>
</dbReference>
<dbReference type="SUPFAM" id="SSF50965">
    <property type="entry name" value="Galactose oxidase, central domain"/>
    <property type="match status" value="1"/>
</dbReference>
<dbReference type="OMA" id="ANENCNW"/>
<feature type="transmembrane region" description="Helical" evidence="2">
    <location>
        <begin position="6"/>
        <end position="26"/>
    </location>
</feature>
<dbReference type="InterPro" id="IPR013783">
    <property type="entry name" value="Ig-like_fold"/>
</dbReference>
<gene>
    <name evidence="5" type="ORF">KP509_31G003800</name>
</gene>
<dbReference type="AlphaFoldDB" id="A0A8T2QVD0"/>
<dbReference type="Pfam" id="PF09118">
    <property type="entry name" value="GO-like_E_set"/>
    <property type="match status" value="1"/>
</dbReference>
<dbReference type="InterPro" id="IPR011043">
    <property type="entry name" value="Gal_Oxase/kelch_b-propeller"/>
</dbReference>
<dbReference type="Pfam" id="PF07250">
    <property type="entry name" value="Glyoxal_oxid_N"/>
    <property type="match status" value="1"/>
</dbReference>
<keyword evidence="2" id="KW-0472">Membrane</keyword>
<keyword evidence="6" id="KW-1185">Reference proteome</keyword>
<dbReference type="Proteomes" id="UP000825935">
    <property type="component" value="Chromosome 31"/>
</dbReference>
<protein>
    <recommendedName>
        <fullName evidence="7">Galactose oxidase</fullName>
    </recommendedName>
</protein>
<evidence type="ECO:0000313" key="6">
    <source>
        <dbReference type="Proteomes" id="UP000825935"/>
    </source>
</evidence>
<organism evidence="5 6">
    <name type="scientific">Ceratopteris richardii</name>
    <name type="common">Triangle waterfern</name>
    <dbReference type="NCBI Taxonomy" id="49495"/>
    <lineage>
        <taxon>Eukaryota</taxon>
        <taxon>Viridiplantae</taxon>
        <taxon>Streptophyta</taxon>
        <taxon>Embryophyta</taxon>
        <taxon>Tracheophyta</taxon>
        <taxon>Polypodiopsida</taxon>
        <taxon>Polypodiidae</taxon>
        <taxon>Polypodiales</taxon>
        <taxon>Pteridineae</taxon>
        <taxon>Pteridaceae</taxon>
        <taxon>Parkerioideae</taxon>
        <taxon>Ceratopteris</taxon>
    </lineage>
</organism>
<sequence length="571" mass="62718">MLWALLKLYASFMVILLSAIAIALFMTRKLNNSGQVPTQGGDRGENVGSWQLLSENAGISSMHAAVTHYGTVVMLDRTNIGASQINLTGGRCRDEADELTLRHDCSAHSIVFTPGAENPVRPLYIQTDTWCSSGQLNGDGTIVQTGGDFEGIMKIRRFWPCAPDGDCDWVESTKESLKMGRWYASNQLLPDGYTQIVVGGRNVFKYEFIPNPSSSPAINLPFLQDTADPQGDNLYPFLHLLPDGSLFIFANRDSIILDYSSTKVLKKFPTIPGEPRNYPSAGSSVMLPLRAADGYAHVEILVCGGAQYGAFLTPGQYPPASQTCGRIDVFAAEPKWEMETMPMRRTMGDMLLLPTEDVLIINGAQNGCQGWGMANNPALTPVVYNPRMAEGQRFTTMAPTTIPRLYHSTANLLPDGRVIVAGSNTHQYYTFTGEFPTELRVEAFLPRYLNVAYDNIRPTIMQAPEKITYNESFQVRVAVPASAAVTEMKLSLMSAPFNTHSFSQGQRLLSLQVLTPPSSTASSGGGEKVYIVSATAPPRPELAPPSFYMLFAVHNDIPSSTCKWVQLYRHR</sequence>
<dbReference type="Gene3D" id="2.130.10.80">
    <property type="entry name" value="Galactose oxidase/kelch, beta-propeller"/>
    <property type="match status" value="1"/>
</dbReference>
<dbReference type="Gene3D" id="2.60.40.10">
    <property type="entry name" value="Immunoglobulins"/>
    <property type="match status" value="1"/>
</dbReference>
<evidence type="ECO:0000313" key="5">
    <source>
        <dbReference type="EMBL" id="KAH7287936.1"/>
    </source>
</evidence>
<dbReference type="PANTHER" id="PTHR32208">
    <property type="entry name" value="SECRETED PROTEIN-RELATED"/>
    <property type="match status" value="1"/>
</dbReference>
<evidence type="ECO:0000256" key="1">
    <source>
        <dbReference type="ARBA" id="ARBA00022729"/>
    </source>
</evidence>
<evidence type="ECO:0000259" key="4">
    <source>
        <dbReference type="Pfam" id="PF09118"/>
    </source>
</evidence>
<dbReference type="OrthoDB" id="2019572at2759"/>
<accession>A0A8T2QVD0</accession>
<dbReference type="SUPFAM" id="SSF81296">
    <property type="entry name" value="E set domains"/>
    <property type="match status" value="1"/>
</dbReference>
<keyword evidence="2" id="KW-1133">Transmembrane helix</keyword>
<dbReference type="CDD" id="cd02851">
    <property type="entry name" value="E_set_GO_C"/>
    <property type="match status" value="1"/>
</dbReference>
<dbReference type="InterPro" id="IPR015202">
    <property type="entry name" value="GO-like_E_set"/>
</dbReference>
<feature type="domain" description="Galactose oxidase-like Early set" evidence="4">
    <location>
        <begin position="457"/>
        <end position="566"/>
    </location>
</feature>
<name>A0A8T2QVD0_CERRI</name>
<evidence type="ECO:0000259" key="3">
    <source>
        <dbReference type="Pfam" id="PF07250"/>
    </source>
</evidence>
<dbReference type="InterPro" id="IPR014756">
    <property type="entry name" value="Ig_E-set"/>
</dbReference>
<dbReference type="InterPro" id="IPR009880">
    <property type="entry name" value="Glyoxal_oxidase_N"/>
</dbReference>
<dbReference type="PANTHER" id="PTHR32208:SF21">
    <property type="entry name" value="LOW QUALITY PROTEIN: ALDEHYDE OXIDASE GLOX-LIKE"/>
    <property type="match status" value="1"/>
</dbReference>
<evidence type="ECO:0008006" key="7">
    <source>
        <dbReference type="Google" id="ProtNLM"/>
    </source>
</evidence>
<comment type="caution">
    <text evidence="5">The sequence shown here is derived from an EMBL/GenBank/DDBJ whole genome shotgun (WGS) entry which is preliminary data.</text>
</comment>
<evidence type="ECO:0000256" key="2">
    <source>
        <dbReference type="SAM" id="Phobius"/>
    </source>
</evidence>